<protein>
    <submittedName>
        <fullName evidence="2">Uncharacterized protein</fullName>
    </submittedName>
</protein>
<reference evidence="2 3" key="1">
    <citation type="submission" date="2024-09" db="EMBL/GenBank/DDBJ databases">
        <title>Genome sequencing and assembly of Phytophthora oleae, isolate VK10A, causative agent of rot of olive drupes.</title>
        <authorList>
            <person name="Conti Taguali S."/>
            <person name="Riolo M."/>
            <person name="La Spada F."/>
            <person name="Cacciola S.O."/>
            <person name="Dionisio G."/>
        </authorList>
    </citation>
    <scope>NUCLEOTIDE SEQUENCE [LARGE SCALE GENOMIC DNA]</scope>
    <source>
        <strain evidence="2 3">VK10A</strain>
    </source>
</reference>
<dbReference type="AlphaFoldDB" id="A0ABD3FZP5"/>
<accession>A0ABD3FZP5</accession>
<keyword evidence="3" id="KW-1185">Reference proteome</keyword>
<evidence type="ECO:0000256" key="1">
    <source>
        <dbReference type="SAM" id="MobiDB-lite"/>
    </source>
</evidence>
<dbReference type="Proteomes" id="UP001632037">
    <property type="component" value="Unassembled WGS sequence"/>
</dbReference>
<evidence type="ECO:0000313" key="2">
    <source>
        <dbReference type="EMBL" id="KAL3671124.1"/>
    </source>
</evidence>
<comment type="caution">
    <text evidence="2">The sequence shown here is derived from an EMBL/GenBank/DDBJ whole genome shotgun (WGS) entry which is preliminary data.</text>
</comment>
<proteinExistence type="predicted"/>
<feature type="region of interest" description="Disordered" evidence="1">
    <location>
        <begin position="24"/>
        <end position="44"/>
    </location>
</feature>
<dbReference type="EMBL" id="JBIMZQ010000006">
    <property type="protein sequence ID" value="KAL3671124.1"/>
    <property type="molecule type" value="Genomic_DNA"/>
</dbReference>
<evidence type="ECO:0000313" key="3">
    <source>
        <dbReference type="Proteomes" id="UP001632037"/>
    </source>
</evidence>
<name>A0ABD3FZP5_9STRA</name>
<sequence>MGFKAADEMPQDISIRSFKPEVNGARVPEAKASERMKEKGPRASKEAAKAAALNWEAPACVFVMLSNWNKDGVPPVYAVAGSQVVDTLAAANLGECQSSHSSRYYRLGRLHGITASSLASTRTARLLLPSFVFLCSLLVAESF</sequence>
<organism evidence="2 3">
    <name type="scientific">Phytophthora oleae</name>
    <dbReference type="NCBI Taxonomy" id="2107226"/>
    <lineage>
        <taxon>Eukaryota</taxon>
        <taxon>Sar</taxon>
        <taxon>Stramenopiles</taxon>
        <taxon>Oomycota</taxon>
        <taxon>Peronosporomycetes</taxon>
        <taxon>Peronosporales</taxon>
        <taxon>Peronosporaceae</taxon>
        <taxon>Phytophthora</taxon>
    </lineage>
</organism>
<feature type="compositionally biased region" description="Basic and acidic residues" evidence="1">
    <location>
        <begin position="28"/>
        <end position="44"/>
    </location>
</feature>
<gene>
    <name evidence="2" type="ORF">V7S43_004306</name>
</gene>